<keyword evidence="3" id="KW-1185">Reference proteome</keyword>
<dbReference type="AlphaFoldDB" id="A0A3N2DR32"/>
<sequence>MSKFKKIVVRQYVDGDFDRVSEIHDLARPIELQGSCDAQAFITLADDRDGLSDFQQSQKLVAVADDVVMGFVGISGAEVSWLYVDPTAFGSRIGAKLLLNAFAAMDHIPIAYVLAGNVTARKFYHHFGFQEVTQFDSDNNGYPCRVIKLQMECKNVYPTAPAGLNSQRYRAAVKAERKNARDWSRSVGISA</sequence>
<dbReference type="CDD" id="cd04301">
    <property type="entry name" value="NAT_SF"/>
    <property type="match status" value="1"/>
</dbReference>
<dbReference type="RefSeq" id="WP_123712796.1">
    <property type="nucleotide sequence ID" value="NZ_RKHR01000004.1"/>
</dbReference>
<feature type="domain" description="N-acetyltransferase" evidence="1">
    <location>
        <begin position="7"/>
        <end position="156"/>
    </location>
</feature>
<evidence type="ECO:0000313" key="2">
    <source>
        <dbReference type="EMBL" id="ROS02059.1"/>
    </source>
</evidence>
<dbReference type="SUPFAM" id="SSF55729">
    <property type="entry name" value="Acyl-CoA N-acyltransferases (Nat)"/>
    <property type="match status" value="1"/>
</dbReference>
<protein>
    <submittedName>
        <fullName evidence="2">Ribosomal protein S18 acetylase RimI-like enzyme</fullName>
    </submittedName>
</protein>
<dbReference type="Gene3D" id="3.40.630.30">
    <property type="match status" value="1"/>
</dbReference>
<dbReference type="InterPro" id="IPR000182">
    <property type="entry name" value="GNAT_dom"/>
</dbReference>
<name>A0A3N2DR32_9GAMM</name>
<organism evidence="2 3">
    <name type="scientific">Sinobacterium caligoides</name>
    <dbReference type="NCBI Taxonomy" id="933926"/>
    <lineage>
        <taxon>Bacteria</taxon>
        <taxon>Pseudomonadati</taxon>
        <taxon>Pseudomonadota</taxon>
        <taxon>Gammaproteobacteria</taxon>
        <taxon>Cellvibrionales</taxon>
        <taxon>Spongiibacteraceae</taxon>
        <taxon>Sinobacterium</taxon>
    </lineage>
</organism>
<evidence type="ECO:0000259" key="1">
    <source>
        <dbReference type="PROSITE" id="PS51186"/>
    </source>
</evidence>
<dbReference type="PROSITE" id="PS51186">
    <property type="entry name" value="GNAT"/>
    <property type="match status" value="1"/>
</dbReference>
<gene>
    <name evidence="2" type="ORF">EDC56_2509</name>
</gene>
<comment type="caution">
    <text evidence="2">The sequence shown here is derived from an EMBL/GenBank/DDBJ whole genome shotgun (WGS) entry which is preliminary data.</text>
</comment>
<dbReference type="GO" id="GO:0016747">
    <property type="term" value="F:acyltransferase activity, transferring groups other than amino-acyl groups"/>
    <property type="evidence" value="ECO:0007669"/>
    <property type="project" value="InterPro"/>
</dbReference>
<proteinExistence type="predicted"/>
<dbReference type="EMBL" id="RKHR01000004">
    <property type="protein sequence ID" value="ROS02059.1"/>
    <property type="molecule type" value="Genomic_DNA"/>
</dbReference>
<dbReference type="OrthoDB" id="9789605at2"/>
<evidence type="ECO:0000313" key="3">
    <source>
        <dbReference type="Proteomes" id="UP000275394"/>
    </source>
</evidence>
<dbReference type="InterPro" id="IPR016181">
    <property type="entry name" value="Acyl_CoA_acyltransferase"/>
</dbReference>
<dbReference type="GO" id="GO:0005840">
    <property type="term" value="C:ribosome"/>
    <property type="evidence" value="ECO:0007669"/>
    <property type="project" value="UniProtKB-KW"/>
</dbReference>
<keyword evidence="2" id="KW-0687">Ribonucleoprotein</keyword>
<dbReference type="Proteomes" id="UP000275394">
    <property type="component" value="Unassembled WGS sequence"/>
</dbReference>
<keyword evidence="2" id="KW-0689">Ribosomal protein</keyword>
<accession>A0A3N2DR32</accession>
<reference evidence="2 3" key="1">
    <citation type="submission" date="2018-11" db="EMBL/GenBank/DDBJ databases">
        <title>Genomic Encyclopedia of Type Strains, Phase IV (KMG-IV): sequencing the most valuable type-strain genomes for metagenomic binning, comparative biology and taxonomic classification.</title>
        <authorList>
            <person name="Goeker M."/>
        </authorList>
    </citation>
    <scope>NUCLEOTIDE SEQUENCE [LARGE SCALE GENOMIC DNA]</scope>
    <source>
        <strain evidence="2 3">DSM 100316</strain>
    </source>
</reference>
<dbReference type="Pfam" id="PF13508">
    <property type="entry name" value="Acetyltransf_7"/>
    <property type="match status" value="1"/>
</dbReference>